<evidence type="ECO:0000313" key="2">
    <source>
        <dbReference type="Proteomes" id="UP000051378"/>
    </source>
</evidence>
<keyword evidence="2" id="KW-1185">Reference proteome</keyword>
<comment type="caution">
    <text evidence="1">The sequence shown here is derived from an EMBL/GenBank/DDBJ whole genome shotgun (WGS) entry which is preliminary data.</text>
</comment>
<gene>
    <name evidence="1" type="ORF">FC86_GL000012</name>
</gene>
<dbReference type="EMBL" id="AYZL01000001">
    <property type="protein sequence ID" value="KRN04986.1"/>
    <property type="molecule type" value="Genomic_DNA"/>
</dbReference>
<dbReference type="Proteomes" id="UP000051378">
    <property type="component" value="Unassembled WGS sequence"/>
</dbReference>
<organism evidence="1 2">
    <name type="scientific">Holzapfeliella floricola DSM 23037 = JCM 16512</name>
    <dbReference type="NCBI Taxonomy" id="1423744"/>
    <lineage>
        <taxon>Bacteria</taxon>
        <taxon>Bacillati</taxon>
        <taxon>Bacillota</taxon>
        <taxon>Bacilli</taxon>
        <taxon>Lactobacillales</taxon>
        <taxon>Lactobacillaceae</taxon>
        <taxon>Holzapfeliella</taxon>
    </lineage>
</organism>
<reference evidence="1 2" key="1">
    <citation type="journal article" date="2015" name="Genome Announc.">
        <title>Expanding the biotechnology potential of lactobacilli through comparative genomics of 213 strains and associated genera.</title>
        <authorList>
            <person name="Sun Z."/>
            <person name="Harris H.M."/>
            <person name="McCann A."/>
            <person name="Guo C."/>
            <person name="Argimon S."/>
            <person name="Zhang W."/>
            <person name="Yang X."/>
            <person name="Jeffery I.B."/>
            <person name="Cooney J.C."/>
            <person name="Kagawa T.F."/>
            <person name="Liu W."/>
            <person name="Song Y."/>
            <person name="Salvetti E."/>
            <person name="Wrobel A."/>
            <person name="Rasinkangas P."/>
            <person name="Parkhill J."/>
            <person name="Rea M.C."/>
            <person name="O'Sullivan O."/>
            <person name="Ritari J."/>
            <person name="Douillard F.P."/>
            <person name="Paul Ross R."/>
            <person name="Yang R."/>
            <person name="Briner A.E."/>
            <person name="Felis G.E."/>
            <person name="de Vos W.M."/>
            <person name="Barrangou R."/>
            <person name="Klaenhammer T.R."/>
            <person name="Caufield P.W."/>
            <person name="Cui Y."/>
            <person name="Zhang H."/>
            <person name="O'Toole P.W."/>
        </authorList>
    </citation>
    <scope>NUCLEOTIDE SEQUENCE [LARGE SCALE GENOMIC DNA]</scope>
    <source>
        <strain evidence="1 2">DSM 23037</strain>
    </source>
</reference>
<accession>A0A0R2DWN2</accession>
<protein>
    <submittedName>
        <fullName evidence="1">Uncharacterized protein</fullName>
    </submittedName>
</protein>
<proteinExistence type="predicted"/>
<sequence length="417" mass="45449">MSNRYPNDFIIKSAATAASQAASQGVIASNTATSASNTADKATTIASQAKVVASQAASQADIDAKVASQANANAASAARLGDKTKAEQFVNEAKAASQKVADETIKASSAASQASNAALVASEAAKIAKQANQAAQVAMSNAKKAASEAQSRADENWQNENSNSEIANIHNEAINDAEKGTERNISDMPVGYQQMYQQAYNQYIQSHLRTVPVNYIQNYDVRLWDIDNQGNMEPAELVKSGRNIKISNEVKSVNGIEYVKVYGDFDGQWVQKQYIEPGSYQKVNYVPGYGIKTWHFDNGQATIDDDYIEDGDYIKVVGDKKVVNGVEYTQIINQDENVWVESKYLTQPKENIINYVPGYGVQNWKINADGKMNAIGDSYTESGTSISVFDSKEDDGISYSRIGSPDNNIWVQTQYLK</sequence>
<evidence type="ECO:0000313" key="1">
    <source>
        <dbReference type="EMBL" id="KRN04986.1"/>
    </source>
</evidence>
<dbReference type="PATRIC" id="fig|1423744.4.peg.13"/>
<dbReference type="AlphaFoldDB" id="A0A0R2DWN2"/>
<name>A0A0R2DWN2_9LACO</name>
<dbReference type="STRING" id="1423744.FC86_GL000012"/>